<feature type="region of interest" description="Disordered" evidence="1">
    <location>
        <begin position="1"/>
        <end position="29"/>
    </location>
</feature>
<proteinExistence type="predicted"/>
<evidence type="ECO:0000313" key="2">
    <source>
        <dbReference type="EMBL" id="MDK4247756.1"/>
    </source>
</evidence>
<gene>
    <name evidence="2" type="ORF">QPX34_06920</name>
</gene>
<accession>A0ABT7FQ94</accession>
<organism evidence="2 3">
    <name type="scientific">Corynebacterium accolens</name>
    <dbReference type="NCBI Taxonomy" id="38284"/>
    <lineage>
        <taxon>Bacteria</taxon>
        <taxon>Bacillati</taxon>
        <taxon>Actinomycetota</taxon>
        <taxon>Actinomycetes</taxon>
        <taxon>Mycobacteriales</taxon>
        <taxon>Corynebacteriaceae</taxon>
        <taxon>Corynebacterium</taxon>
    </lineage>
</organism>
<protein>
    <submittedName>
        <fullName evidence="2">Uncharacterized protein</fullName>
    </submittedName>
</protein>
<reference evidence="2 3" key="1">
    <citation type="submission" date="2023-05" db="EMBL/GenBank/DDBJ databases">
        <title>Metabolic capabilities are highly conserved among human nasal-associated Corynebacterium species in pangenomic analyses.</title>
        <authorList>
            <person name="Tran T.H."/>
            <person name="Roberts A.Q."/>
            <person name="Escapa I.F."/>
            <person name="Gao W."/>
            <person name="Conlan S."/>
            <person name="Kong H."/>
            <person name="Segre J.A."/>
            <person name="Kelly M.S."/>
            <person name="Lemon K.P."/>
        </authorList>
    </citation>
    <scope>NUCLEOTIDE SEQUENCE [LARGE SCALE GENOMIC DNA]</scope>
    <source>
        <strain evidence="2 3">KPL3802</strain>
    </source>
</reference>
<sequence>MTIGSGGEGNAGSGTNGGGGAGGNGGFFNNYTPGGRGGDGWFQIQFYGVDPLAYQAYR</sequence>
<dbReference type="Proteomes" id="UP001239414">
    <property type="component" value="Unassembled WGS sequence"/>
</dbReference>
<comment type="caution">
    <text evidence="2">The sequence shown here is derived from an EMBL/GenBank/DDBJ whole genome shotgun (WGS) entry which is preliminary data.</text>
</comment>
<dbReference type="EMBL" id="JASNUO010000006">
    <property type="protein sequence ID" value="MDK4247756.1"/>
    <property type="molecule type" value="Genomic_DNA"/>
</dbReference>
<name>A0ABT7FQ94_9CORY</name>
<feature type="compositionally biased region" description="Gly residues" evidence="1">
    <location>
        <begin position="1"/>
        <end position="26"/>
    </location>
</feature>
<keyword evidence="3" id="KW-1185">Reference proteome</keyword>
<evidence type="ECO:0000313" key="3">
    <source>
        <dbReference type="Proteomes" id="UP001239414"/>
    </source>
</evidence>
<evidence type="ECO:0000256" key="1">
    <source>
        <dbReference type="SAM" id="MobiDB-lite"/>
    </source>
</evidence>